<dbReference type="AlphaFoldDB" id="A0A226D3C5"/>
<feature type="domain" description="Ciliary microtubule inner protein 2A-C-like" evidence="6">
    <location>
        <begin position="14"/>
        <end position="46"/>
    </location>
</feature>
<dbReference type="PANTHER" id="PTHR22146">
    <property type="entry name" value="CAT EYE SYNDROME CRITICAL REGION PROTEIN 6"/>
    <property type="match status" value="1"/>
</dbReference>
<dbReference type="PANTHER" id="PTHR22146:SF8">
    <property type="entry name" value="PROTEIN FAM166B"/>
    <property type="match status" value="1"/>
</dbReference>
<evidence type="ECO:0000256" key="4">
    <source>
        <dbReference type="ARBA" id="ARBA00023273"/>
    </source>
</evidence>
<comment type="caution">
    <text evidence="7">The sequence shown here is derived from an EMBL/GenBank/DDBJ whole genome shotgun (WGS) entry which is preliminary data.</text>
</comment>
<dbReference type="EMBL" id="LNIX01000040">
    <property type="protein sequence ID" value="OXA39247.1"/>
    <property type="molecule type" value="Genomic_DNA"/>
</dbReference>
<evidence type="ECO:0000256" key="2">
    <source>
        <dbReference type="ARBA" id="ARBA00022490"/>
    </source>
</evidence>
<protein>
    <recommendedName>
        <fullName evidence="6">Ciliary microtubule inner protein 2A-C-like domain-containing protein</fullName>
    </recommendedName>
</protein>
<dbReference type="OrthoDB" id="2019884at2759"/>
<dbReference type="OMA" id="CEDIGCC"/>
<organism evidence="7 8">
    <name type="scientific">Folsomia candida</name>
    <name type="common">Springtail</name>
    <dbReference type="NCBI Taxonomy" id="158441"/>
    <lineage>
        <taxon>Eukaryota</taxon>
        <taxon>Metazoa</taxon>
        <taxon>Ecdysozoa</taxon>
        <taxon>Arthropoda</taxon>
        <taxon>Hexapoda</taxon>
        <taxon>Collembola</taxon>
        <taxon>Entomobryomorpha</taxon>
        <taxon>Isotomoidea</taxon>
        <taxon>Isotomidae</taxon>
        <taxon>Proisotominae</taxon>
        <taxon>Folsomia</taxon>
    </lineage>
</organism>
<evidence type="ECO:0000259" key="6">
    <source>
        <dbReference type="Pfam" id="PF10629"/>
    </source>
</evidence>
<sequence>MYCCPCPEPGYIAQPHHIPGYAGHMPTLRQRNGKSFGNASREIIEDPCVSQAPIPILAPPMVKCPPKNDCWRNPVGCEDIGCCDPAFCPQPPPRDRKKACQPDNVPQCLQQCGDPRAHHLNRGPYACPCRPEPDSNIYRCCEPMSATYAGYVPGFTFHSTGRTNEVATFGTKQYMNNCFYMNTFIR</sequence>
<evidence type="ECO:0000313" key="7">
    <source>
        <dbReference type="EMBL" id="OXA39247.1"/>
    </source>
</evidence>
<dbReference type="GO" id="GO:0005930">
    <property type="term" value="C:axoneme"/>
    <property type="evidence" value="ECO:0007669"/>
    <property type="project" value="UniProtKB-SubCell"/>
</dbReference>
<accession>A0A226D3C5</accession>
<reference evidence="7 8" key="1">
    <citation type="submission" date="2015-12" db="EMBL/GenBank/DDBJ databases">
        <title>The genome of Folsomia candida.</title>
        <authorList>
            <person name="Faddeeva A."/>
            <person name="Derks M.F."/>
            <person name="Anvar Y."/>
            <person name="Smit S."/>
            <person name="Van Straalen N."/>
            <person name="Roelofs D."/>
        </authorList>
    </citation>
    <scope>NUCLEOTIDE SEQUENCE [LARGE SCALE GENOMIC DNA]</scope>
    <source>
        <strain evidence="7 8">VU population</strain>
        <tissue evidence="7">Whole body</tissue>
    </source>
</reference>
<proteinExistence type="inferred from homology"/>
<gene>
    <name evidence="7" type="ORF">Fcan01_26011</name>
</gene>
<dbReference type="Pfam" id="PF10629">
    <property type="entry name" value="CMI2B-like"/>
    <property type="match status" value="1"/>
</dbReference>
<evidence type="ECO:0000256" key="3">
    <source>
        <dbReference type="ARBA" id="ARBA00023212"/>
    </source>
</evidence>
<evidence type="ECO:0000256" key="5">
    <source>
        <dbReference type="ARBA" id="ARBA00035661"/>
    </source>
</evidence>
<comment type="similarity">
    <text evidence="5">Belongs to the CIMIP2 family.</text>
</comment>
<evidence type="ECO:0000256" key="1">
    <source>
        <dbReference type="ARBA" id="ARBA00004430"/>
    </source>
</evidence>
<keyword evidence="3" id="KW-0206">Cytoskeleton</keyword>
<evidence type="ECO:0000313" key="8">
    <source>
        <dbReference type="Proteomes" id="UP000198287"/>
    </source>
</evidence>
<comment type="subcellular location">
    <subcellularLocation>
        <location evidence="1">Cytoplasm</location>
        <location evidence="1">Cytoskeleton</location>
        <location evidence="1">Cilium axoneme</location>
    </subcellularLocation>
</comment>
<dbReference type="Proteomes" id="UP000198287">
    <property type="component" value="Unassembled WGS sequence"/>
</dbReference>
<keyword evidence="2" id="KW-0963">Cytoplasm</keyword>
<name>A0A226D3C5_FOLCA</name>
<dbReference type="InterPro" id="IPR018902">
    <property type="entry name" value="CMI2A-C-like_dom"/>
</dbReference>
<dbReference type="GO" id="GO:0015630">
    <property type="term" value="C:microtubule cytoskeleton"/>
    <property type="evidence" value="ECO:0007669"/>
    <property type="project" value="UniProtKB-ARBA"/>
</dbReference>
<keyword evidence="8" id="KW-1185">Reference proteome</keyword>
<keyword evidence="4" id="KW-0966">Cell projection</keyword>